<dbReference type="GO" id="GO:0008233">
    <property type="term" value="F:peptidase activity"/>
    <property type="evidence" value="ECO:0007669"/>
    <property type="project" value="UniProtKB-KW"/>
</dbReference>
<feature type="compositionally biased region" description="Acidic residues" evidence="4">
    <location>
        <begin position="791"/>
        <end position="801"/>
    </location>
</feature>
<comment type="caution">
    <text evidence="6">The sequence shown here is derived from an EMBL/GenBank/DDBJ whole genome shotgun (WGS) entry which is preliminary data.</text>
</comment>
<evidence type="ECO:0000259" key="5">
    <source>
        <dbReference type="PROSITE" id="PS50994"/>
    </source>
</evidence>
<evidence type="ECO:0000256" key="2">
    <source>
        <dbReference type="ARBA" id="ARBA00022723"/>
    </source>
</evidence>
<feature type="compositionally biased region" description="Basic and acidic residues" evidence="4">
    <location>
        <begin position="80"/>
        <end position="92"/>
    </location>
</feature>
<reference evidence="6" key="1">
    <citation type="submission" date="2023-07" db="EMBL/GenBank/DDBJ databases">
        <title>A chromosome-level genome assembly of Lolium multiflorum.</title>
        <authorList>
            <person name="Chen Y."/>
            <person name="Copetti D."/>
            <person name="Kolliker R."/>
            <person name="Studer B."/>
        </authorList>
    </citation>
    <scope>NUCLEOTIDE SEQUENCE</scope>
    <source>
        <strain evidence="6">02402/16</strain>
        <tissue evidence="6">Leaf</tissue>
    </source>
</reference>
<dbReference type="PANTHER" id="PTHR42648">
    <property type="entry name" value="TRANSPOSASE, PUTATIVE-RELATED"/>
    <property type="match status" value="1"/>
</dbReference>
<dbReference type="GO" id="GO:0015074">
    <property type="term" value="P:DNA integration"/>
    <property type="evidence" value="ECO:0007669"/>
    <property type="project" value="InterPro"/>
</dbReference>
<feature type="region of interest" description="Disordered" evidence="4">
    <location>
        <begin position="122"/>
        <end position="141"/>
    </location>
</feature>
<evidence type="ECO:0000256" key="4">
    <source>
        <dbReference type="SAM" id="MobiDB-lite"/>
    </source>
</evidence>
<dbReference type="Pfam" id="PF07727">
    <property type="entry name" value="RVT_2"/>
    <property type="match status" value="1"/>
</dbReference>
<dbReference type="Pfam" id="PF25597">
    <property type="entry name" value="SH3_retrovirus"/>
    <property type="match status" value="1"/>
</dbReference>
<keyword evidence="7" id="KW-1185">Reference proteome</keyword>
<feature type="region of interest" description="Disordered" evidence="4">
    <location>
        <begin position="950"/>
        <end position="991"/>
    </location>
</feature>
<dbReference type="InterPro" id="IPR054722">
    <property type="entry name" value="PolX-like_BBD"/>
</dbReference>
<evidence type="ECO:0000256" key="3">
    <source>
        <dbReference type="ARBA" id="ARBA00022801"/>
    </source>
</evidence>
<dbReference type="InterPro" id="IPR057670">
    <property type="entry name" value="SH3_retrovirus"/>
</dbReference>
<proteinExistence type="predicted"/>
<sequence length="1417" mass="160140">ASWSMSYPEDLECHYHDHMAFHAKSFWIDPSKAKEDNIKRNHKSGFTSFGPKTRSCYNCDDKRHFIAECPYENRELHNGRLIPKDKSKESKGKYSKAPNKKFYNNKTKKGKRPPRVVLVTREEYSSDEVVSSSDDEGESSKEVAAIATTNIPSSSLFESPNENPHIKNAHCFMATSSLDTSIVLSTQEEYSSGDDDVDDEEDATSNGLVALASLSTNSSSPSESPNEIIHVEEESCLMAKSSEDYAAGGSKWVLDSGCTSHMTGGKNLVKELRPNINNITVSFGDNSTSEVMGFGKVVVAHNITLVDVMLVKTLGYNLLSVSALGKMGFAVFIDNDIVVLLWSKTLKVAFVGYREHNLYVVDFSGTTTSSAMCLFGKADVGWLWHRRLAHVNMRTLQSLHKGNHIVGLMENVSFAKDRVCRACVEGKMHDSPHPSKTIISSKRILELLHVDLFGPVTHASLGAKKHCLVIVDDYSRYTWVYFLKTKDETQQIFIDFATEVQRQHNLLIMAIRSDNGSEFKNYTLNDFLSDEGIRHQYSAAYTPQQNGVAERKNRTLMDMARSMMAEYKSRYNFWAEAISTACHSSNRLYLRKGLNKTPYEILTGNKPNISYFKVFGCKCFYKIKGVRLSKFAPKALEGIFVGYGAESHTYRIFDIASGIIIESCSVRFKENDGSQVGQVDVCVGDEIPQDAIVRMGVGFFRPIEGHGVASREELCSTTVEPSSSQHQQTPSLEANDAPTQEQEENPPSHVQDQGQDQPRIQDQPFDICTSPNIVQDQAHEDEHSQEIEEAQIEGQDGDPNDQVDQVTPPRPRKTKEEIEARRLARRERQLERLEHTHDKLQQMDVKSAFLNGPLHEEVYVKQPPGFEDLNFPNHVYKLDKALYGIKQAPRAWFEMSMMGEMKFFLGFEIKQLREGTFINQAKYLQDMLKRFKMTELKGVATPMVTKCHLALDPNGGASRGGRRRSRHDRSSDEFASNAPRKSVTSRRKNKDVRENYKAMDPVSYSAIRLKNWYEDVPRDEEIVGRRYWCIEQEFIYKDVYDPMKNLRPMQAIDVDILAINDHFEDAIWVAGRMGLLEIMKIQCDYSPDLVKQFFATLAIRKDEEHTMEWMTGSTHCSATLRQFAGFLGVPVDGGRRLHGPHQTDKNALVHLYTSAGKIGQAKGLLPIYSQLLRFFRATICPSGGNNDALRGALVDLMHLSYKCARDVTEERDYTLDVMDFIFHEIHDAMVSRTTIPYAPYIQLLINNSVAVCDEDLSGYPLVKHGVKKAYKLKPVSSAVPAPDTFMRDARSSGFAPARHPDVPAMRKQVTRLSWFQRHILCMNIEIHKENYAASRERSEIKHTQAVILHKLSGDQGPPPQPSAHQGYSGWHSAQVPWSDLDDCLQRSNTSRRSPDAQDTDDDEEEAAYQSDDEDASE</sequence>
<dbReference type="PROSITE" id="PS50994">
    <property type="entry name" value="INTEGRASE"/>
    <property type="match status" value="1"/>
</dbReference>
<dbReference type="Pfam" id="PF00665">
    <property type="entry name" value="rve"/>
    <property type="match status" value="1"/>
</dbReference>
<dbReference type="EMBL" id="JAUUTY010000007">
    <property type="protein sequence ID" value="KAK1608398.1"/>
    <property type="molecule type" value="Genomic_DNA"/>
</dbReference>
<dbReference type="Pfam" id="PF13976">
    <property type="entry name" value="gag_pre-integrs"/>
    <property type="match status" value="1"/>
</dbReference>
<dbReference type="Pfam" id="PF22936">
    <property type="entry name" value="Pol_BBD"/>
    <property type="match status" value="1"/>
</dbReference>
<protein>
    <recommendedName>
        <fullName evidence="5">Integrase catalytic domain-containing protein</fullName>
    </recommendedName>
</protein>
<organism evidence="6 7">
    <name type="scientific">Lolium multiflorum</name>
    <name type="common">Italian ryegrass</name>
    <name type="synonym">Lolium perenne subsp. multiflorum</name>
    <dbReference type="NCBI Taxonomy" id="4521"/>
    <lineage>
        <taxon>Eukaryota</taxon>
        <taxon>Viridiplantae</taxon>
        <taxon>Streptophyta</taxon>
        <taxon>Embryophyta</taxon>
        <taxon>Tracheophyta</taxon>
        <taxon>Spermatophyta</taxon>
        <taxon>Magnoliopsida</taxon>
        <taxon>Liliopsida</taxon>
        <taxon>Poales</taxon>
        <taxon>Poaceae</taxon>
        <taxon>BOP clade</taxon>
        <taxon>Pooideae</taxon>
        <taxon>Poodae</taxon>
        <taxon>Poeae</taxon>
        <taxon>Poeae Chloroplast Group 2 (Poeae type)</taxon>
        <taxon>Loliodinae</taxon>
        <taxon>Loliinae</taxon>
        <taxon>Lolium</taxon>
    </lineage>
</organism>
<keyword evidence="1" id="KW-0645">Protease</keyword>
<evidence type="ECO:0000256" key="1">
    <source>
        <dbReference type="ARBA" id="ARBA00022670"/>
    </source>
</evidence>
<dbReference type="GO" id="GO:0046872">
    <property type="term" value="F:metal ion binding"/>
    <property type="evidence" value="ECO:0007669"/>
    <property type="project" value="UniProtKB-KW"/>
</dbReference>
<feature type="compositionally biased region" description="Polar residues" evidence="4">
    <location>
        <begin position="748"/>
        <end position="760"/>
    </location>
</feature>
<feature type="non-terminal residue" evidence="6">
    <location>
        <position position="1"/>
    </location>
</feature>
<dbReference type="InterPro" id="IPR012337">
    <property type="entry name" value="RNaseH-like_sf"/>
</dbReference>
<feature type="region of interest" description="Disordered" evidence="4">
    <location>
        <begin position="80"/>
        <end position="115"/>
    </location>
</feature>
<dbReference type="PANTHER" id="PTHR42648:SF21">
    <property type="entry name" value="CYSTEINE-RICH RLK (RECEPTOR-LIKE PROTEIN KINASE) 8"/>
    <property type="match status" value="1"/>
</dbReference>
<keyword evidence="2" id="KW-0479">Metal-binding</keyword>
<dbReference type="InterPro" id="IPR013103">
    <property type="entry name" value="RVT_2"/>
</dbReference>
<evidence type="ECO:0000313" key="6">
    <source>
        <dbReference type="EMBL" id="KAK1608398.1"/>
    </source>
</evidence>
<feature type="compositionally biased region" description="Acidic residues" evidence="4">
    <location>
        <begin position="1397"/>
        <end position="1417"/>
    </location>
</feature>
<dbReference type="GO" id="GO:0003676">
    <property type="term" value="F:nucleic acid binding"/>
    <property type="evidence" value="ECO:0007669"/>
    <property type="project" value="InterPro"/>
</dbReference>
<dbReference type="SUPFAM" id="SSF53098">
    <property type="entry name" value="Ribonuclease H-like"/>
    <property type="match status" value="1"/>
</dbReference>
<feature type="domain" description="Integrase catalytic" evidence="5">
    <location>
        <begin position="430"/>
        <end position="606"/>
    </location>
</feature>
<feature type="compositionally biased region" description="Polar residues" evidence="4">
    <location>
        <begin position="715"/>
        <end position="740"/>
    </location>
</feature>
<dbReference type="InterPro" id="IPR001584">
    <property type="entry name" value="Integrase_cat-core"/>
</dbReference>
<feature type="region of interest" description="Disordered" evidence="4">
    <location>
        <begin position="714"/>
        <end position="767"/>
    </location>
</feature>
<dbReference type="Gene3D" id="3.30.420.10">
    <property type="entry name" value="Ribonuclease H-like superfamily/Ribonuclease H"/>
    <property type="match status" value="1"/>
</dbReference>
<dbReference type="GO" id="GO:0006508">
    <property type="term" value="P:proteolysis"/>
    <property type="evidence" value="ECO:0007669"/>
    <property type="project" value="UniProtKB-KW"/>
</dbReference>
<dbReference type="InterPro" id="IPR025724">
    <property type="entry name" value="GAG-pre-integrase_dom"/>
</dbReference>
<dbReference type="InterPro" id="IPR039537">
    <property type="entry name" value="Retrotran_Ty1/copia-like"/>
</dbReference>
<feature type="region of interest" description="Disordered" evidence="4">
    <location>
        <begin position="791"/>
        <end position="816"/>
    </location>
</feature>
<dbReference type="InterPro" id="IPR036397">
    <property type="entry name" value="RNaseH_sf"/>
</dbReference>
<evidence type="ECO:0000313" key="7">
    <source>
        <dbReference type="Proteomes" id="UP001231189"/>
    </source>
</evidence>
<keyword evidence="3" id="KW-0378">Hydrolase</keyword>
<name>A0AAD8QWH8_LOLMU</name>
<accession>A0AAD8QWH8</accession>
<gene>
    <name evidence="6" type="ORF">QYE76_032071</name>
</gene>
<feature type="region of interest" description="Disordered" evidence="4">
    <location>
        <begin position="1351"/>
        <end position="1417"/>
    </location>
</feature>
<dbReference type="Proteomes" id="UP001231189">
    <property type="component" value="Unassembled WGS sequence"/>
</dbReference>